<dbReference type="InterPro" id="IPR006603">
    <property type="entry name" value="PQ-loop_rpt"/>
</dbReference>
<dbReference type="RefSeq" id="WP_044283910.1">
    <property type="nucleotide sequence ID" value="NZ_JFAD01000007.1"/>
</dbReference>
<dbReference type="EMBL" id="JFAD01000007">
    <property type="protein sequence ID" value="EXU61431.1"/>
    <property type="molecule type" value="Genomic_DNA"/>
</dbReference>
<evidence type="ECO:0008006" key="8">
    <source>
        <dbReference type="Google" id="ProtNLM"/>
    </source>
</evidence>
<evidence type="ECO:0000256" key="1">
    <source>
        <dbReference type="ARBA" id="ARBA00004141"/>
    </source>
</evidence>
<dbReference type="Gene3D" id="1.20.1280.290">
    <property type="match status" value="2"/>
</dbReference>
<evidence type="ECO:0000256" key="3">
    <source>
        <dbReference type="ARBA" id="ARBA00022989"/>
    </source>
</evidence>
<name>A0A014KWP0_9BACT</name>
<feature type="transmembrane region" description="Helical" evidence="5">
    <location>
        <begin position="6"/>
        <end position="28"/>
    </location>
</feature>
<keyword evidence="3 5" id="KW-1133">Transmembrane helix</keyword>
<evidence type="ECO:0000256" key="5">
    <source>
        <dbReference type="SAM" id="Phobius"/>
    </source>
</evidence>
<feature type="transmembrane region" description="Helical" evidence="5">
    <location>
        <begin position="40"/>
        <end position="57"/>
    </location>
</feature>
<comment type="caution">
    <text evidence="6">The sequence shown here is derived from an EMBL/GenBank/DDBJ whole genome shotgun (WGS) entry which is preliminary data.</text>
</comment>
<evidence type="ECO:0000256" key="4">
    <source>
        <dbReference type="ARBA" id="ARBA00023136"/>
    </source>
</evidence>
<comment type="subcellular location">
    <subcellularLocation>
        <location evidence="1">Membrane</location>
        <topology evidence="1">Multi-pass membrane protein</topology>
    </subcellularLocation>
</comment>
<dbReference type="eggNOG" id="ENOG5031YPZ">
    <property type="taxonomic scope" value="Bacteria"/>
</dbReference>
<feature type="transmembrane region" description="Helical" evidence="5">
    <location>
        <begin position="95"/>
        <end position="117"/>
    </location>
</feature>
<feature type="transmembrane region" description="Helical" evidence="5">
    <location>
        <begin position="190"/>
        <end position="213"/>
    </location>
</feature>
<dbReference type="STRING" id="1188239.MOVI_0510"/>
<dbReference type="Pfam" id="PF04193">
    <property type="entry name" value="PQ-loop"/>
    <property type="match status" value="1"/>
</dbReference>
<feature type="transmembrane region" description="Helical" evidence="5">
    <location>
        <begin position="129"/>
        <end position="151"/>
    </location>
</feature>
<feature type="transmembrane region" description="Helical" evidence="5">
    <location>
        <begin position="163"/>
        <end position="184"/>
    </location>
</feature>
<gene>
    <name evidence="6" type="ORF">MOVI_0510</name>
</gene>
<organism evidence="6 7">
    <name type="scientific">Mesomycoplasma ovipneumoniae 14811</name>
    <dbReference type="NCBI Taxonomy" id="1188239"/>
    <lineage>
        <taxon>Bacteria</taxon>
        <taxon>Bacillati</taxon>
        <taxon>Mycoplasmatota</taxon>
        <taxon>Mycoplasmoidales</taxon>
        <taxon>Metamycoplasmataceae</taxon>
        <taxon>Mesomycoplasma</taxon>
    </lineage>
</organism>
<dbReference type="AlphaFoldDB" id="A0A014KWP0"/>
<reference evidence="6 7" key="1">
    <citation type="submission" date="2014-03" db="EMBL/GenBank/DDBJ databases">
        <title>Genome sequence of Mycoplasma ovipneumoniae strain 14811.</title>
        <authorList>
            <person name="Sirand-Pugnet P."/>
            <person name="Breton M."/>
            <person name="Dordet-Frisoni E."/>
            <person name="Baranowski E."/>
            <person name="Barre A."/>
            <person name="Couture C."/>
            <person name="Dupuy V."/>
            <person name="Gaurivaud P."/>
            <person name="Jacob D."/>
            <person name="Lemaitre C."/>
            <person name="Manso-Silvan L."/>
            <person name="Nikolski M."/>
            <person name="Nouvel L.-X."/>
            <person name="Poumarat F."/>
            <person name="Tardy F."/>
            <person name="Thebault P."/>
            <person name="Theil S."/>
            <person name="Citti C."/>
            <person name="Thiaucourt F."/>
            <person name="Blanchard A."/>
        </authorList>
    </citation>
    <scope>NUCLEOTIDE SEQUENCE [LARGE SCALE GENOMIC DNA]</scope>
    <source>
        <strain evidence="6 7">14811</strain>
    </source>
</reference>
<keyword evidence="2 5" id="KW-0812">Transmembrane</keyword>
<evidence type="ECO:0000256" key="2">
    <source>
        <dbReference type="ARBA" id="ARBA00022692"/>
    </source>
</evidence>
<dbReference type="GO" id="GO:0016020">
    <property type="term" value="C:membrane"/>
    <property type="evidence" value="ECO:0007669"/>
    <property type="project" value="UniProtKB-SubCell"/>
</dbReference>
<dbReference type="Proteomes" id="UP000020977">
    <property type="component" value="Unassembled WGS sequence"/>
</dbReference>
<evidence type="ECO:0000313" key="6">
    <source>
        <dbReference type="EMBL" id="EXU61431.1"/>
    </source>
</evidence>
<protein>
    <recommendedName>
        <fullName evidence="8">PQ loop repeat family protein</fullName>
    </recommendedName>
</protein>
<keyword evidence="4 5" id="KW-0472">Membrane</keyword>
<accession>A0A014KWP0</accession>
<proteinExistence type="predicted"/>
<feature type="transmembrane region" description="Helical" evidence="5">
    <location>
        <begin position="63"/>
        <end position="83"/>
    </location>
</feature>
<sequence>MTYITIIGWIAASLTSIIGLPLVINTFLAKKPPKVSLLSWWIYYLGIFGFALLGFAIRDLQVFIPQVFSGLSTFIFLAQIYIFKAKTTRRQLINFSFLSFALTVFLLIILLGIFFWAKISLGNLVFYAKYLGIFAGFCVNIAFLPQTLLGIKNKTTKFIPLTFLLNLFLLNFAWLIYFFLQFVIEKNDVYLPSFIFQIIGFLISTIQLVAYFYQIKQQKKPFKINWI</sequence>
<evidence type="ECO:0000313" key="7">
    <source>
        <dbReference type="Proteomes" id="UP000020977"/>
    </source>
</evidence>